<name>A0ABQ6LCM4_9RHOB</name>
<dbReference type="InterPro" id="IPR045387">
    <property type="entry name" value="DUF6524"/>
</dbReference>
<dbReference type="EMBL" id="BSYI01000002">
    <property type="protein sequence ID" value="GMG81124.1"/>
    <property type="molecule type" value="Genomic_DNA"/>
</dbReference>
<keyword evidence="1" id="KW-0472">Membrane</keyword>
<feature type="transmembrane region" description="Helical" evidence="1">
    <location>
        <begin position="103"/>
        <end position="125"/>
    </location>
</feature>
<evidence type="ECO:0000313" key="2">
    <source>
        <dbReference type="EMBL" id="GMG81124.1"/>
    </source>
</evidence>
<gene>
    <name evidence="2" type="ORF">LNKW23_03360</name>
</gene>
<dbReference type="Proteomes" id="UP001239909">
    <property type="component" value="Unassembled WGS sequence"/>
</dbReference>
<accession>A0ABQ6LCM4</accession>
<dbReference type="RefSeq" id="WP_285669752.1">
    <property type="nucleotide sequence ID" value="NZ_BSYI01000002.1"/>
</dbReference>
<feature type="transmembrane region" description="Helical" evidence="1">
    <location>
        <begin position="71"/>
        <end position="91"/>
    </location>
</feature>
<dbReference type="Pfam" id="PF20134">
    <property type="entry name" value="DUF6524"/>
    <property type="match status" value="1"/>
</dbReference>
<keyword evidence="1" id="KW-0812">Transmembrane</keyword>
<organism evidence="2 3">
    <name type="scientific">Paralimibaculum aggregatum</name>
    <dbReference type="NCBI Taxonomy" id="3036245"/>
    <lineage>
        <taxon>Bacteria</taxon>
        <taxon>Pseudomonadati</taxon>
        <taxon>Pseudomonadota</taxon>
        <taxon>Alphaproteobacteria</taxon>
        <taxon>Rhodobacterales</taxon>
        <taxon>Paracoccaceae</taxon>
        <taxon>Paralimibaculum</taxon>
    </lineage>
</organism>
<feature type="transmembrane region" description="Helical" evidence="1">
    <location>
        <begin position="47"/>
        <end position="64"/>
    </location>
</feature>
<evidence type="ECO:0000256" key="1">
    <source>
        <dbReference type="SAM" id="Phobius"/>
    </source>
</evidence>
<sequence length="141" mass="15122">MLSQNTFTGMLIRIAIATVIVLLTYNPTGYLSYVHWLKEGGVSLEEPTKIFVGLLLIVCYVVLLRATLFSIGVAGVALVAALLAALVWVLAENGVFDLANPGVVDWLVLIGLGLILGIGLSWAIIRRRLSGQVSVDDVEDT</sequence>
<comment type="caution">
    <text evidence="2">The sequence shown here is derived from an EMBL/GenBank/DDBJ whole genome shotgun (WGS) entry which is preliminary data.</text>
</comment>
<feature type="transmembrane region" description="Helical" evidence="1">
    <location>
        <begin position="7"/>
        <end position="27"/>
    </location>
</feature>
<reference evidence="2 3" key="1">
    <citation type="submission" date="2023-04" db="EMBL/GenBank/DDBJ databases">
        <title>Marinoamorphus aggregata gen. nov., sp. Nov., isolate from tissue of brittle star Ophioplocus japonicus.</title>
        <authorList>
            <person name="Kawano K."/>
            <person name="Sawayama S."/>
            <person name="Nakagawa S."/>
        </authorList>
    </citation>
    <scope>NUCLEOTIDE SEQUENCE [LARGE SCALE GENOMIC DNA]</scope>
    <source>
        <strain evidence="2 3">NKW23</strain>
    </source>
</reference>
<proteinExistence type="predicted"/>
<keyword evidence="1" id="KW-1133">Transmembrane helix</keyword>
<evidence type="ECO:0000313" key="3">
    <source>
        <dbReference type="Proteomes" id="UP001239909"/>
    </source>
</evidence>
<keyword evidence="3" id="KW-1185">Reference proteome</keyword>
<protein>
    <submittedName>
        <fullName evidence="2">Uncharacterized protein</fullName>
    </submittedName>
</protein>